<dbReference type="EMBL" id="CDMY01000243">
    <property type="protein sequence ID" value="CEL96101.1"/>
    <property type="molecule type" value="Genomic_DNA"/>
</dbReference>
<evidence type="ECO:0000313" key="3">
    <source>
        <dbReference type="EMBL" id="CEL96101.1"/>
    </source>
</evidence>
<feature type="transmembrane region" description="Helical" evidence="2">
    <location>
        <begin position="215"/>
        <end position="235"/>
    </location>
</feature>
<proteinExistence type="predicted"/>
<keyword evidence="2" id="KW-0472">Membrane</keyword>
<sequence>MSEMSSTTMVLPLPTDGDSTSPRVSPSNFDSEGRSQPADRGEGRRQCALRQDMHTSVGPSCENTSATRLHEDQGRPQELIAEKGRALSQEIQSSDCLLDLDLRQGEAASVHVNDDAFRRPSHHAMSQSTFTLPDISEEGGPGPQRAEEMAIQAMKTEFEKAAGYPAAFEEFESHLVYEQKTVADDGETIHLREVLVGTRFTPEPFMRSLRRVVRVVMLQVLYATVLALSMVGYTFQEEDGWKGCDSSLLVHMHRYPCRSPFGERANLRQKHYGSW</sequence>
<name>A0A0G4EJ25_VITBC</name>
<accession>A0A0G4EJ25</accession>
<feature type="compositionally biased region" description="Polar residues" evidence="1">
    <location>
        <begin position="57"/>
        <end position="67"/>
    </location>
</feature>
<protein>
    <submittedName>
        <fullName evidence="3">Uncharacterized protein</fullName>
    </submittedName>
</protein>
<evidence type="ECO:0000313" key="4">
    <source>
        <dbReference type="Proteomes" id="UP000041254"/>
    </source>
</evidence>
<keyword evidence="2" id="KW-0812">Transmembrane</keyword>
<dbReference type="AlphaFoldDB" id="A0A0G4EJ25"/>
<keyword evidence="2" id="KW-1133">Transmembrane helix</keyword>
<dbReference type="Proteomes" id="UP000041254">
    <property type="component" value="Unassembled WGS sequence"/>
</dbReference>
<reference evidence="3 4" key="1">
    <citation type="submission" date="2014-11" db="EMBL/GenBank/DDBJ databases">
        <authorList>
            <person name="Zhu J."/>
            <person name="Qi W."/>
            <person name="Song R."/>
        </authorList>
    </citation>
    <scope>NUCLEOTIDE SEQUENCE [LARGE SCALE GENOMIC DNA]</scope>
</reference>
<dbReference type="VEuPathDB" id="CryptoDB:Vbra_7517"/>
<keyword evidence="4" id="KW-1185">Reference proteome</keyword>
<evidence type="ECO:0000256" key="2">
    <source>
        <dbReference type="SAM" id="Phobius"/>
    </source>
</evidence>
<dbReference type="PhylomeDB" id="A0A0G4EJ25"/>
<feature type="compositionally biased region" description="Basic and acidic residues" evidence="1">
    <location>
        <begin position="31"/>
        <end position="45"/>
    </location>
</feature>
<dbReference type="InParanoid" id="A0A0G4EJ25"/>
<gene>
    <name evidence="3" type="ORF">Vbra_7517</name>
</gene>
<organism evidence="3 4">
    <name type="scientific">Vitrella brassicaformis (strain CCMP3155)</name>
    <dbReference type="NCBI Taxonomy" id="1169540"/>
    <lineage>
        <taxon>Eukaryota</taxon>
        <taxon>Sar</taxon>
        <taxon>Alveolata</taxon>
        <taxon>Colpodellida</taxon>
        <taxon>Vitrellaceae</taxon>
        <taxon>Vitrella</taxon>
    </lineage>
</organism>
<feature type="region of interest" description="Disordered" evidence="1">
    <location>
        <begin position="1"/>
        <end position="75"/>
    </location>
</feature>
<feature type="compositionally biased region" description="Polar residues" evidence="1">
    <location>
        <begin position="17"/>
        <end position="30"/>
    </location>
</feature>
<evidence type="ECO:0000256" key="1">
    <source>
        <dbReference type="SAM" id="MobiDB-lite"/>
    </source>
</evidence>